<dbReference type="Pfam" id="PF26341">
    <property type="entry name" value="AAA_SelU"/>
    <property type="match status" value="1"/>
</dbReference>
<evidence type="ECO:0000256" key="1">
    <source>
        <dbReference type="ARBA" id="ARBA00023266"/>
    </source>
</evidence>
<comment type="catalytic activity">
    <reaction evidence="2">
        <text>5-methylaminomethyl-2-(Se-phospho)selenouridine(34) in tRNA + H2O = 5-methylaminomethyl-2-selenouridine(34) in tRNA + phosphate</text>
        <dbReference type="Rhea" id="RHEA:60176"/>
        <dbReference type="Rhea" id="RHEA-COMP:10196"/>
        <dbReference type="Rhea" id="RHEA-COMP:15523"/>
        <dbReference type="ChEBI" id="CHEBI:15377"/>
        <dbReference type="ChEBI" id="CHEBI:43474"/>
        <dbReference type="ChEBI" id="CHEBI:82743"/>
        <dbReference type="ChEBI" id="CHEBI:143702"/>
    </reaction>
</comment>
<name>A0A1H1PQP3_9GAMM</name>
<evidence type="ECO:0000313" key="4">
    <source>
        <dbReference type="EMBL" id="SDS13079.1"/>
    </source>
</evidence>
<dbReference type="CDD" id="cd01520">
    <property type="entry name" value="RHOD_YbbB"/>
    <property type="match status" value="1"/>
</dbReference>
<dbReference type="SUPFAM" id="SSF52821">
    <property type="entry name" value="Rhodanese/Cell cycle control phosphatase"/>
    <property type="match status" value="1"/>
</dbReference>
<reference evidence="5" key="1">
    <citation type="submission" date="2016-10" db="EMBL/GenBank/DDBJ databases">
        <authorList>
            <person name="Varghese N."/>
            <person name="Submissions S."/>
        </authorList>
    </citation>
    <scope>NUCLEOTIDE SEQUENCE [LARGE SCALE GENOMIC DNA]</scope>
    <source>
        <strain evidence="5">NRRL B-51270</strain>
    </source>
</reference>
<keyword evidence="5" id="KW-1185">Reference proteome</keyword>
<dbReference type="GO" id="GO:0002098">
    <property type="term" value="P:tRNA wobble uridine modification"/>
    <property type="evidence" value="ECO:0007669"/>
    <property type="project" value="UniProtKB-UniRule"/>
</dbReference>
<dbReference type="NCBIfam" id="NF008750">
    <property type="entry name" value="PRK11784.1-2"/>
    <property type="match status" value="1"/>
</dbReference>
<gene>
    <name evidence="2" type="primary">selU</name>
    <name evidence="4" type="ORF">SAMN05216421_0961</name>
</gene>
<dbReference type="HAMAP" id="MF_01622">
    <property type="entry name" value="tRNA_sel_U_synth"/>
    <property type="match status" value="1"/>
</dbReference>
<dbReference type="GO" id="GO:0043828">
    <property type="term" value="F:tRNA 2-selenouridine synthase activity"/>
    <property type="evidence" value="ECO:0007669"/>
    <property type="project" value="UniProtKB-EC"/>
</dbReference>
<evidence type="ECO:0000256" key="2">
    <source>
        <dbReference type="HAMAP-Rule" id="MF_01622"/>
    </source>
</evidence>
<dbReference type="GO" id="GO:0016765">
    <property type="term" value="F:transferase activity, transferring alkyl or aryl (other than methyl) groups"/>
    <property type="evidence" value="ECO:0007669"/>
    <property type="project" value="UniProtKB-UniRule"/>
</dbReference>
<dbReference type="SMART" id="SM00450">
    <property type="entry name" value="RHOD"/>
    <property type="match status" value="1"/>
</dbReference>
<dbReference type="InterPro" id="IPR017582">
    <property type="entry name" value="SelU"/>
</dbReference>
<dbReference type="InterPro" id="IPR058840">
    <property type="entry name" value="AAA_SelU"/>
</dbReference>
<dbReference type="SUPFAM" id="SSF52540">
    <property type="entry name" value="P-loop containing nucleoside triphosphate hydrolases"/>
    <property type="match status" value="1"/>
</dbReference>
<comment type="catalytic activity">
    <reaction evidence="2">
        <text>5-methylaminomethyl-S-(2E)-geranyl-thiouridine(34) in tRNA + selenophosphate + H(+) = 5-methylaminomethyl-2-(Se-phospho)selenouridine(34) in tRNA + (2E)-thiogeraniol</text>
        <dbReference type="Rhea" id="RHEA:60172"/>
        <dbReference type="Rhea" id="RHEA-COMP:14654"/>
        <dbReference type="Rhea" id="RHEA-COMP:15523"/>
        <dbReference type="ChEBI" id="CHEBI:15378"/>
        <dbReference type="ChEBI" id="CHEBI:16144"/>
        <dbReference type="ChEBI" id="CHEBI:140632"/>
        <dbReference type="ChEBI" id="CHEBI:143702"/>
        <dbReference type="ChEBI" id="CHEBI:143703"/>
    </reaction>
</comment>
<organism evidence="4 5">
    <name type="scientific">Halopseudomonas xinjiangensis</name>
    <dbReference type="NCBI Taxonomy" id="487184"/>
    <lineage>
        <taxon>Bacteria</taxon>
        <taxon>Pseudomonadati</taxon>
        <taxon>Pseudomonadota</taxon>
        <taxon>Gammaproteobacteria</taxon>
        <taxon>Pseudomonadales</taxon>
        <taxon>Pseudomonadaceae</taxon>
        <taxon>Halopseudomonas</taxon>
    </lineage>
</organism>
<dbReference type="InterPro" id="IPR027417">
    <property type="entry name" value="P-loop_NTPase"/>
</dbReference>
<dbReference type="OrthoDB" id="9808735at2"/>
<dbReference type="Proteomes" id="UP000243207">
    <property type="component" value="Chromosome I"/>
</dbReference>
<dbReference type="AlphaFoldDB" id="A0A1H1PQP3"/>
<dbReference type="Gene3D" id="3.40.250.10">
    <property type="entry name" value="Rhodanese-like domain"/>
    <property type="match status" value="1"/>
</dbReference>
<protein>
    <recommendedName>
        <fullName evidence="2">tRNA 2-selenouridine synthase</fullName>
        <ecNumber evidence="2">2.9.1.3</ecNumber>
    </recommendedName>
</protein>
<comment type="similarity">
    <text evidence="2">Belongs to the SelU family.</text>
</comment>
<dbReference type="RefSeq" id="WP_093392083.1">
    <property type="nucleotide sequence ID" value="NZ_LT629736.1"/>
</dbReference>
<comment type="catalytic activity">
    <reaction evidence="2">
        <text>5-methylaminomethyl-2-thiouridine(34) in tRNA + (2E)-geranyl diphosphate = 5-methylaminomethyl-S-(2E)-geranyl-thiouridine(34) in tRNA + diphosphate</text>
        <dbReference type="Rhea" id="RHEA:14085"/>
        <dbReference type="Rhea" id="RHEA-COMP:10195"/>
        <dbReference type="Rhea" id="RHEA-COMP:14654"/>
        <dbReference type="ChEBI" id="CHEBI:33019"/>
        <dbReference type="ChEBI" id="CHEBI:58057"/>
        <dbReference type="ChEBI" id="CHEBI:74455"/>
        <dbReference type="ChEBI" id="CHEBI:140632"/>
    </reaction>
</comment>
<comment type="catalytic activity">
    <reaction evidence="2">
        <text>5-methylaminomethyl-2-thiouridine(34) in tRNA + selenophosphate + (2E)-geranyl diphosphate + H2O + H(+) = 5-methylaminomethyl-2-selenouridine(34) in tRNA + (2E)-thiogeraniol + phosphate + diphosphate</text>
        <dbReference type="Rhea" id="RHEA:42716"/>
        <dbReference type="Rhea" id="RHEA-COMP:10195"/>
        <dbReference type="Rhea" id="RHEA-COMP:10196"/>
        <dbReference type="ChEBI" id="CHEBI:15377"/>
        <dbReference type="ChEBI" id="CHEBI:15378"/>
        <dbReference type="ChEBI" id="CHEBI:16144"/>
        <dbReference type="ChEBI" id="CHEBI:33019"/>
        <dbReference type="ChEBI" id="CHEBI:43474"/>
        <dbReference type="ChEBI" id="CHEBI:58057"/>
        <dbReference type="ChEBI" id="CHEBI:74455"/>
        <dbReference type="ChEBI" id="CHEBI:82743"/>
        <dbReference type="ChEBI" id="CHEBI:143703"/>
        <dbReference type="EC" id="2.9.1.3"/>
    </reaction>
</comment>
<feature type="active site" description="S-selanylcysteine intermediate" evidence="2">
    <location>
        <position position="95"/>
    </location>
</feature>
<evidence type="ECO:0000313" key="5">
    <source>
        <dbReference type="Proteomes" id="UP000243207"/>
    </source>
</evidence>
<dbReference type="PANTHER" id="PTHR30401:SF0">
    <property type="entry name" value="TRNA 2-SELENOURIDINE SYNTHASE"/>
    <property type="match status" value="1"/>
</dbReference>
<dbReference type="InterPro" id="IPR001763">
    <property type="entry name" value="Rhodanese-like_dom"/>
</dbReference>
<dbReference type="NCBIfam" id="NF008751">
    <property type="entry name" value="PRK11784.1-3"/>
    <property type="match status" value="1"/>
</dbReference>
<dbReference type="NCBIfam" id="TIGR03167">
    <property type="entry name" value="tRNA_sel_U_synt"/>
    <property type="match status" value="1"/>
</dbReference>
<accession>A0A1H1PQP3</accession>
<dbReference type="STRING" id="487184.SAMN05216421_0961"/>
<keyword evidence="1 2" id="KW-0711">Selenium</keyword>
<dbReference type="PROSITE" id="PS50206">
    <property type="entry name" value="RHODANESE_3"/>
    <property type="match status" value="1"/>
</dbReference>
<keyword evidence="2" id="KW-0808">Transferase</keyword>
<dbReference type="PANTHER" id="PTHR30401">
    <property type="entry name" value="TRNA 2-SELENOURIDINE SYNTHASE"/>
    <property type="match status" value="1"/>
</dbReference>
<evidence type="ECO:0000259" key="3">
    <source>
        <dbReference type="PROSITE" id="PS50206"/>
    </source>
</evidence>
<comment type="subunit">
    <text evidence="2">Monomer.</text>
</comment>
<dbReference type="EC" id="2.9.1.3" evidence="2"/>
<proteinExistence type="inferred from homology"/>
<dbReference type="InterPro" id="IPR036873">
    <property type="entry name" value="Rhodanese-like_dom_sf"/>
</dbReference>
<comment type="function">
    <text evidence="2">Involved in the post-transcriptional modification of the uridine at the wobble position (U34) of tRNA(Lys), tRNA(Glu) and tRNA(Gln). Catalyzes the conversion of 2-thiouridine (S2U-RNA) to 2-selenouridine (Se2U-RNA). Acts in a two-step process involving geranylation of 2-thiouridine (S2U) to S-geranyl-2-thiouridine (geS2U) and subsequent selenation of the latter derivative to 2-selenouridine (Se2U) in the tRNA chain.</text>
</comment>
<sequence length="370" mass="41858">MRDNTEDFRQLFLSGAPLMDVRAPIEFSKGAFPSTVNRPLMNDGERQKVGTCYKEHGQQAAIALGNELVRGKTKQQRIDEWKTFAEANPDGYLYCFRGGLRSQIVQQWLSEAGVEYPRVIGGYKAMRRFLIDSLERAITDSRLMLVAGLTGTGKTEVIAALDNSLDLEGHAHHRGSSFGRHATPQPGQIDFENRLAIEALQVVEAGHRTLVLEDEGRIVGSCSVPVELFRQMQTAPLVWLDDSFDNRVSRILKDYVIDMQAEFAELYPQEPDKAFAALSEHLLGSLLRIRKRLGGERHQQLEALMQSALDVHQRTGDVQEHRSWIAALLEHYYDPMYAYQRSGKEERVVFSGTQHEVVEYLRAQSSVARQ</sequence>
<feature type="domain" description="Rhodanese" evidence="3">
    <location>
        <begin position="12"/>
        <end position="135"/>
    </location>
</feature>
<dbReference type="EMBL" id="LT629736">
    <property type="protein sequence ID" value="SDS13079.1"/>
    <property type="molecule type" value="Genomic_DNA"/>
</dbReference>